<protein>
    <submittedName>
        <fullName evidence="1">Uncharacterized protein</fullName>
    </submittedName>
</protein>
<keyword evidence="2" id="KW-1185">Reference proteome</keyword>
<proteinExistence type="predicted"/>
<gene>
    <name evidence="1" type="ORF">NCI01_13895</name>
</gene>
<name>A0ABT1KZ55_9ACTN</name>
<organism evidence="1 2">
    <name type="scientific">Nocardioides pinisoli</name>
    <dbReference type="NCBI Taxonomy" id="2950279"/>
    <lineage>
        <taxon>Bacteria</taxon>
        <taxon>Bacillati</taxon>
        <taxon>Actinomycetota</taxon>
        <taxon>Actinomycetes</taxon>
        <taxon>Propionibacteriales</taxon>
        <taxon>Nocardioidaceae</taxon>
        <taxon>Nocardioides</taxon>
    </lineage>
</organism>
<dbReference type="Proteomes" id="UP001204524">
    <property type="component" value="Unassembled WGS sequence"/>
</dbReference>
<accession>A0ABT1KZ55</accession>
<evidence type="ECO:0000313" key="1">
    <source>
        <dbReference type="EMBL" id="MCP3422892.1"/>
    </source>
</evidence>
<comment type="caution">
    <text evidence="1">The sequence shown here is derived from an EMBL/GenBank/DDBJ whole genome shotgun (WGS) entry which is preliminary data.</text>
</comment>
<reference evidence="1 2" key="1">
    <citation type="submission" date="2022-06" db="EMBL/GenBank/DDBJ databases">
        <authorList>
            <person name="So Y."/>
        </authorList>
    </citation>
    <scope>NUCLEOTIDE SEQUENCE [LARGE SCALE GENOMIC DNA]</scope>
    <source>
        <strain evidence="1 2">STR3</strain>
    </source>
</reference>
<evidence type="ECO:0000313" key="2">
    <source>
        <dbReference type="Proteomes" id="UP001204524"/>
    </source>
</evidence>
<dbReference type="RefSeq" id="WP_254182080.1">
    <property type="nucleotide sequence ID" value="NZ_JANARS010000005.1"/>
</dbReference>
<sequence>MTTMTALPTTDLEVRSGRGLRVAGIAVLAAAALGSVLGASPAMSEAPATDSHCRMDIVGSYWFSSGCAEEPTATTAR</sequence>
<dbReference type="EMBL" id="JANARS010000005">
    <property type="protein sequence ID" value="MCP3422892.1"/>
    <property type="molecule type" value="Genomic_DNA"/>
</dbReference>